<dbReference type="CDD" id="cd01300">
    <property type="entry name" value="YtcJ_like"/>
    <property type="match status" value="1"/>
</dbReference>
<dbReference type="EMBL" id="JACSNR010000015">
    <property type="protein sequence ID" value="MBM6924268.1"/>
    <property type="molecule type" value="Genomic_DNA"/>
</dbReference>
<dbReference type="Pfam" id="PF07969">
    <property type="entry name" value="Amidohydro_3"/>
    <property type="match status" value="1"/>
</dbReference>
<reference evidence="2 3" key="1">
    <citation type="journal article" date="2021" name="Sci. Rep.">
        <title>The distribution of antibiotic resistance genes in chicken gut microbiota commensals.</title>
        <authorList>
            <person name="Juricova H."/>
            <person name="Matiasovicova J."/>
            <person name="Kubasova T."/>
            <person name="Cejkova D."/>
            <person name="Rychlik I."/>
        </authorList>
    </citation>
    <scope>NUCLEOTIDE SEQUENCE [LARGE SCALE GENOMIC DNA]</scope>
    <source>
        <strain evidence="2 3">An564</strain>
    </source>
</reference>
<dbReference type="Gene3D" id="3.10.310.70">
    <property type="match status" value="1"/>
</dbReference>
<name>A0ABS2GRY6_9FIRM</name>
<dbReference type="Gene3D" id="3.20.20.140">
    <property type="entry name" value="Metal-dependent hydrolases"/>
    <property type="match status" value="1"/>
</dbReference>
<dbReference type="InterPro" id="IPR032466">
    <property type="entry name" value="Metal_Hydrolase"/>
</dbReference>
<evidence type="ECO:0000313" key="2">
    <source>
        <dbReference type="EMBL" id="MBM6924268.1"/>
    </source>
</evidence>
<evidence type="ECO:0000259" key="1">
    <source>
        <dbReference type="Pfam" id="PF07969"/>
    </source>
</evidence>
<dbReference type="SUPFAM" id="SSF51556">
    <property type="entry name" value="Metallo-dependent hydrolases"/>
    <property type="match status" value="1"/>
</dbReference>
<dbReference type="SUPFAM" id="SSF51338">
    <property type="entry name" value="Composite domain of metallo-dependent hydrolases"/>
    <property type="match status" value="1"/>
</dbReference>
<protein>
    <submittedName>
        <fullName evidence="2">Amidohydrolase</fullName>
    </submittedName>
</protein>
<dbReference type="PANTHER" id="PTHR22642">
    <property type="entry name" value="IMIDAZOLONEPROPIONASE"/>
    <property type="match status" value="1"/>
</dbReference>
<keyword evidence="3" id="KW-1185">Reference proteome</keyword>
<dbReference type="InterPro" id="IPR013108">
    <property type="entry name" value="Amidohydro_3"/>
</dbReference>
<organism evidence="2 3">
    <name type="scientific">Hydrogenoanaerobacterium saccharovorans</name>
    <dbReference type="NCBI Taxonomy" id="474960"/>
    <lineage>
        <taxon>Bacteria</taxon>
        <taxon>Bacillati</taxon>
        <taxon>Bacillota</taxon>
        <taxon>Clostridia</taxon>
        <taxon>Eubacteriales</taxon>
        <taxon>Oscillospiraceae</taxon>
        <taxon>Hydrogenoanaerobacterium</taxon>
    </lineage>
</organism>
<dbReference type="RefSeq" id="WP_204722105.1">
    <property type="nucleotide sequence ID" value="NZ_JACSNR010000015.1"/>
</dbReference>
<accession>A0ABS2GRY6</accession>
<proteinExistence type="predicted"/>
<dbReference type="InterPro" id="IPR033932">
    <property type="entry name" value="YtcJ-like"/>
</dbReference>
<gene>
    <name evidence="2" type="ORF">H9X81_11295</name>
</gene>
<dbReference type="Gene3D" id="2.30.40.10">
    <property type="entry name" value="Urease, subunit C, domain 1"/>
    <property type="match status" value="1"/>
</dbReference>
<evidence type="ECO:0000313" key="3">
    <source>
        <dbReference type="Proteomes" id="UP000724149"/>
    </source>
</evidence>
<feature type="domain" description="Amidohydrolase 3" evidence="1">
    <location>
        <begin position="48"/>
        <end position="525"/>
    </location>
</feature>
<dbReference type="PANTHER" id="PTHR22642:SF2">
    <property type="entry name" value="PROTEIN LONG AFTER FAR-RED 3"/>
    <property type="match status" value="1"/>
</dbReference>
<dbReference type="Proteomes" id="UP000724149">
    <property type="component" value="Unassembled WGS sequence"/>
</dbReference>
<sequence>MNQTVYYNGKIITMNGEQIVEAILVEDGRIREVGSNNEILNRKSPEAEVINLEGKTMLPAFIDPHSHFTSVASMLDKVDLSGCTSMEEIRTRLKEFRKARNLADDAFLVGTGYDHNDLPGYRHPTAADLDDPELPNPIIIAHASGHMGTANTRMLEKLGITKDTPDPEGGVYGRLADGTPNGYMEENAFIHVAVAMPVPTEEEIAVTYAEAQKVYASHGIATVQDGMTSAENAVRLERFGQSEACYLDIVGYADLRTATGAISDDPYTYHGHYRTGGYKLFLDGSPQGRTAWMSEPYLGGEPGYCGYPIYQDDQVCELIRVAISREKQLLTHCNGDAASEQLLRCYTKVKEELGSTAELRPVMVHCQTVRPDQLDRMAPLGMIGSFFVVHTYYWGDVHIRNFGERRGKMISPMRAAIDRGVVYTMHQDTPVVPPDMLLTIWAAVNRISKNGTEMGADQRISVWEALRGVTINAAYQYFEEKEKGSIEPGKRADLVILDRNPLAVPAMELKNIKVLETIKDGRAIYRAE</sequence>
<comment type="caution">
    <text evidence="2">The sequence shown here is derived from an EMBL/GenBank/DDBJ whole genome shotgun (WGS) entry which is preliminary data.</text>
</comment>
<dbReference type="InterPro" id="IPR011059">
    <property type="entry name" value="Metal-dep_hydrolase_composite"/>
</dbReference>